<evidence type="ECO:0000256" key="4">
    <source>
        <dbReference type="ARBA" id="ARBA00022475"/>
    </source>
</evidence>
<evidence type="ECO:0000256" key="7">
    <source>
        <dbReference type="ARBA" id="ARBA00023136"/>
    </source>
</evidence>
<evidence type="ECO:0000256" key="5">
    <source>
        <dbReference type="ARBA" id="ARBA00022692"/>
    </source>
</evidence>
<feature type="transmembrane region" description="Helical" evidence="9">
    <location>
        <begin position="12"/>
        <end position="33"/>
    </location>
</feature>
<dbReference type="RefSeq" id="WP_057764146.1">
    <property type="nucleotide sequence ID" value="NZ_AZDG01000002.1"/>
</dbReference>
<dbReference type="PIRSF" id="PIRSF037778">
    <property type="entry name" value="UCP037778_transp_RibU"/>
    <property type="match status" value="1"/>
</dbReference>
<dbReference type="Pfam" id="PF12822">
    <property type="entry name" value="ECF_trnsprt"/>
    <property type="match status" value="1"/>
</dbReference>
<proteinExistence type="inferred from homology"/>
<evidence type="ECO:0000313" key="10">
    <source>
        <dbReference type="EMBL" id="KRK65496.1"/>
    </source>
</evidence>
<name>A0A0R1J2R2_9LACO</name>
<keyword evidence="3 8" id="KW-0813">Transport</keyword>
<evidence type="ECO:0000313" key="11">
    <source>
        <dbReference type="Proteomes" id="UP000050929"/>
    </source>
</evidence>
<dbReference type="InterPro" id="IPR025720">
    <property type="entry name" value="RibU"/>
</dbReference>
<dbReference type="PANTHER" id="PTHR38438:SF1">
    <property type="entry name" value="RIBOFLAVIN TRANSPORTER RIBU"/>
    <property type="match status" value="1"/>
</dbReference>
<feature type="transmembrane region" description="Helical" evidence="9">
    <location>
        <begin position="109"/>
        <end position="129"/>
    </location>
</feature>
<dbReference type="EMBL" id="AZDG01000002">
    <property type="protein sequence ID" value="KRK65496.1"/>
    <property type="molecule type" value="Genomic_DNA"/>
</dbReference>
<reference evidence="10 11" key="1">
    <citation type="journal article" date="2015" name="Genome Announc.">
        <title>Expanding the biotechnology potential of lactobacilli through comparative genomics of 213 strains and associated genera.</title>
        <authorList>
            <person name="Sun Z."/>
            <person name="Harris H.M."/>
            <person name="McCann A."/>
            <person name="Guo C."/>
            <person name="Argimon S."/>
            <person name="Zhang W."/>
            <person name="Yang X."/>
            <person name="Jeffery I.B."/>
            <person name="Cooney J.C."/>
            <person name="Kagawa T.F."/>
            <person name="Liu W."/>
            <person name="Song Y."/>
            <person name="Salvetti E."/>
            <person name="Wrobel A."/>
            <person name="Rasinkangas P."/>
            <person name="Parkhill J."/>
            <person name="Rea M.C."/>
            <person name="O'Sullivan O."/>
            <person name="Ritari J."/>
            <person name="Douillard F.P."/>
            <person name="Paul Ross R."/>
            <person name="Yang R."/>
            <person name="Briner A.E."/>
            <person name="Felis G.E."/>
            <person name="de Vos W.M."/>
            <person name="Barrangou R."/>
            <person name="Klaenhammer T.R."/>
            <person name="Caufield P.W."/>
            <person name="Cui Y."/>
            <person name="Zhang H."/>
            <person name="O'Toole P.W."/>
        </authorList>
    </citation>
    <scope>NUCLEOTIDE SEQUENCE [LARGE SCALE GENOMIC DNA]</scope>
    <source>
        <strain evidence="10 11">DSM 20183</strain>
    </source>
</reference>
<dbReference type="PATRIC" id="fig|1423811.3.peg.978"/>
<keyword evidence="7 8" id="KW-0472">Membrane</keyword>
<dbReference type="InterPro" id="IPR024529">
    <property type="entry name" value="ECF_trnsprt_substrate-spec"/>
</dbReference>
<comment type="caution">
    <text evidence="10">The sequence shown here is derived from an EMBL/GenBank/DDBJ whole genome shotgun (WGS) entry which is preliminary data.</text>
</comment>
<protein>
    <recommendedName>
        <fullName evidence="8">Riboflavin transporter</fullName>
    </recommendedName>
</protein>
<evidence type="ECO:0000256" key="9">
    <source>
        <dbReference type="SAM" id="Phobius"/>
    </source>
</evidence>
<keyword evidence="6 9" id="KW-1133">Transmembrane helix</keyword>
<evidence type="ECO:0000256" key="1">
    <source>
        <dbReference type="ARBA" id="ARBA00004651"/>
    </source>
</evidence>
<comment type="function">
    <text evidence="8">Probably a riboflavin-binding protein that interacts with the energy-coupling factor (ECF) ABC-transporter complex.</text>
</comment>
<comment type="subcellular location">
    <subcellularLocation>
        <location evidence="1">Cell membrane</location>
        <topology evidence="1">Multi-pass membrane protein</topology>
    </subcellularLocation>
</comment>
<feature type="transmembrane region" description="Helical" evidence="9">
    <location>
        <begin position="149"/>
        <end position="173"/>
    </location>
</feature>
<dbReference type="Gene3D" id="1.10.1760.20">
    <property type="match status" value="1"/>
</dbReference>
<dbReference type="PANTHER" id="PTHR38438">
    <property type="entry name" value="RIBOFLAVIN TRANSPORTER RIBU"/>
    <property type="match status" value="1"/>
</dbReference>
<dbReference type="GO" id="GO:0005886">
    <property type="term" value="C:plasma membrane"/>
    <property type="evidence" value="ECO:0007669"/>
    <property type="project" value="UniProtKB-SubCell"/>
</dbReference>
<evidence type="ECO:0000256" key="2">
    <source>
        <dbReference type="ARBA" id="ARBA00005540"/>
    </source>
</evidence>
<feature type="transmembrane region" description="Helical" evidence="9">
    <location>
        <begin position="45"/>
        <end position="69"/>
    </location>
</feature>
<evidence type="ECO:0000256" key="6">
    <source>
        <dbReference type="ARBA" id="ARBA00022989"/>
    </source>
</evidence>
<feature type="transmembrane region" description="Helical" evidence="9">
    <location>
        <begin position="81"/>
        <end position="102"/>
    </location>
</feature>
<accession>A0A0R1J2R2</accession>
<gene>
    <name evidence="10" type="ORF">FC72_GL000966</name>
</gene>
<sequence length="186" mass="20261">MGKSTYKFQEMVTISIFAAFAAIIMFFEFPVLPWFPFLKVDLSDIVTIIGTIFYGPVGGSLIALIKALVHWLVTGSGVAGIIGNGANVIGAIALLLPFGYFWKRSNKTMAIITGTISMTVVMSVLNYFVIMPLYINVIGMQLNMSLAKYVATGVIPFNIVKSLIISVGVLVVYPRLKGHFVNKTVN</sequence>
<keyword evidence="5 9" id="KW-0812">Transmembrane</keyword>
<dbReference type="STRING" id="1423811.FC72_GL000966"/>
<keyword evidence="4 8" id="KW-1003">Cell membrane</keyword>
<comment type="similarity">
    <text evidence="2 8">Belongs to the prokaryotic riboflavin transporter (P-RFT) (TC 2.A.87) family.</text>
</comment>
<dbReference type="AlphaFoldDB" id="A0A0R1J2R2"/>
<dbReference type="Proteomes" id="UP000050929">
    <property type="component" value="Unassembled WGS sequence"/>
</dbReference>
<keyword evidence="11" id="KW-1185">Reference proteome</keyword>
<evidence type="ECO:0000256" key="3">
    <source>
        <dbReference type="ARBA" id="ARBA00022448"/>
    </source>
</evidence>
<dbReference type="OrthoDB" id="9809216at2"/>
<evidence type="ECO:0000256" key="8">
    <source>
        <dbReference type="PIRNR" id="PIRNR037778"/>
    </source>
</evidence>
<dbReference type="GO" id="GO:0032217">
    <property type="term" value="F:riboflavin transmembrane transporter activity"/>
    <property type="evidence" value="ECO:0007669"/>
    <property type="project" value="UniProtKB-UniRule"/>
</dbReference>
<organism evidence="10 11">
    <name type="scientific">Companilactobacillus tucceti DSM 20183</name>
    <dbReference type="NCBI Taxonomy" id="1423811"/>
    <lineage>
        <taxon>Bacteria</taxon>
        <taxon>Bacillati</taxon>
        <taxon>Bacillota</taxon>
        <taxon>Bacilli</taxon>
        <taxon>Lactobacillales</taxon>
        <taxon>Lactobacillaceae</taxon>
        <taxon>Companilactobacillus</taxon>
    </lineage>
</organism>